<dbReference type="Gene3D" id="3.40.50.720">
    <property type="entry name" value="NAD(P)-binding Rossmann-like Domain"/>
    <property type="match status" value="1"/>
</dbReference>
<accession>A0ABR7E9F0</accession>
<proteinExistence type="inferred from homology"/>
<evidence type="ECO:0000259" key="2">
    <source>
        <dbReference type="Pfam" id="PF01370"/>
    </source>
</evidence>
<comment type="similarity">
    <text evidence="1">Belongs to the NAD(P)-dependent epimerase/dehydratase family.</text>
</comment>
<sequence length="317" mass="37106">MMRILVTGSKGIVGLKLVSELEKKGHSVFGVDILHHPGEIGYVQVMSHEPWKYSRCDIGEYRQIERIFDMAGPFDLVYNCAAEFGRWNGEDYYEQMWKSNLIGLKNIIRLQEKHHFKLIHFSSSEVYGDYMDIMHEDVMDKHVIYQMNDYAISKRANEMQIRNSRIMYGTETVLVRLFNTYGPGEYYHPYRSVNCKFCYHALFGLPVQVFQGFYRSSTYIDDCVRTLANISNNFIDGRIYNIGSSQYHDIETLADIIWKYTGADKSLIEYKDCEVLTTKVKKVDNSLAVRELGHEETVSLEDGVKKTIDWMRDYYRL</sequence>
<dbReference type="SUPFAM" id="SSF51735">
    <property type="entry name" value="NAD(P)-binding Rossmann-fold domains"/>
    <property type="match status" value="1"/>
</dbReference>
<protein>
    <submittedName>
        <fullName evidence="3">NAD(P)-dependent oxidoreductase</fullName>
    </submittedName>
</protein>
<dbReference type="InterPro" id="IPR001509">
    <property type="entry name" value="Epimerase_deHydtase"/>
</dbReference>
<name>A0ABR7E9F0_9BACT</name>
<reference evidence="3 4" key="1">
    <citation type="submission" date="2020-08" db="EMBL/GenBank/DDBJ databases">
        <title>Genome public.</title>
        <authorList>
            <person name="Liu C."/>
            <person name="Sun Q."/>
        </authorList>
    </citation>
    <scope>NUCLEOTIDE SEQUENCE [LARGE SCALE GENOMIC DNA]</scope>
    <source>
        <strain evidence="3 4">BX2</strain>
    </source>
</reference>
<gene>
    <name evidence="3" type="ORF">H8S77_23155</name>
</gene>
<organism evidence="3 4">
    <name type="scientific">Parabacteroides segnis</name>
    <dbReference type="NCBI Taxonomy" id="2763058"/>
    <lineage>
        <taxon>Bacteria</taxon>
        <taxon>Pseudomonadati</taxon>
        <taxon>Bacteroidota</taxon>
        <taxon>Bacteroidia</taxon>
        <taxon>Bacteroidales</taxon>
        <taxon>Tannerellaceae</taxon>
        <taxon>Parabacteroides</taxon>
    </lineage>
</organism>
<evidence type="ECO:0000313" key="4">
    <source>
        <dbReference type="Proteomes" id="UP000644010"/>
    </source>
</evidence>
<comment type="caution">
    <text evidence="3">The sequence shown here is derived from an EMBL/GenBank/DDBJ whole genome shotgun (WGS) entry which is preliminary data.</text>
</comment>
<keyword evidence="4" id="KW-1185">Reference proteome</keyword>
<evidence type="ECO:0000256" key="1">
    <source>
        <dbReference type="ARBA" id="ARBA00007637"/>
    </source>
</evidence>
<dbReference type="Pfam" id="PF01370">
    <property type="entry name" value="Epimerase"/>
    <property type="match status" value="1"/>
</dbReference>
<dbReference type="PANTHER" id="PTHR43000">
    <property type="entry name" value="DTDP-D-GLUCOSE 4,6-DEHYDRATASE-RELATED"/>
    <property type="match status" value="1"/>
</dbReference>
<dbReference type="EMBL" id="JACOOI010000037">
    <property type="protein sequence ID" value="MBC5645778.1"/>
    <property type="molecule type" value="Genomic_DNA"/>
</dbReference>
<feature type="domain" description="NAD-dependent epimerase/dehydratase" evidence="2">
    <location>
        <begin position="4"/>
        <end position="243"/>
    </location>
</feature>
<evidence type="ECO:0000313" key="3">
    <source>
        <dbReference type="EMBL" id="MBC5645778.1"/>
    </source>
</evidence>
<dbReference type="InterPro" id="IPR036291">
    <property type="entry name" value="NAD(P)-bd_dom_sf"/>
</dbReference>
<dbReference type="Proteomes" id="UP000644010">
    <property type="component" value="Unassembled WGS sequence"/>
</dbReference>